<protein>
    <recommendedName>
        <fullName evidence="2">glucuronosyltransferase</fullName>
        <ecNumber evidence="2">2.4.1.17</ecNumber>
    </recommendedName>
</protein>
<dbReference type="Pfam" id="PF00201">
    <property type="entry name" value="UDPGT"/>
    <property type="match status" value="1"/>
</dbReference>
<keyword evidence="5" id="KW-0732">Signal</keyword>
<dbReference type="SUPFAM" id="SSF53756">
    <property type="entry name" value="UDP-Glycosyltransferase/glycogen phosphorylase"/>
    <property type="match status" value="1"/>
</dbReference>
<organism evidence="7 8">
    <name type="scientific">Pristionchus pacificus</name>
    <name type="common">Parasitic nematode worm</name>
    <dbReference type="NCBI Taxonomy" id="54126"/>
    <lineage>
        <taxon>Eukaryota</taxon>
        <taxon>Metazoa</taxon>
        <taxon>Ecdysozoa</taxon>
        <taxon>Nematoda</taxon>
        <taxon>Chromadorea</taxon>
        <taxon>Rhabditida</taxon>
        <taxon>Rhabditina</taxon>
        <taxon>Diplogasteromorpha</taxon>
        <taxon>Diplogasteroidea</taxon>
        <taxon>Neodiplogasteridae</taxon>
        <taxon>Pristionchus</taxon>
    </lineage>
</organism>
<evidence type="ECO:0000256" key="6">
    <source>
        <dbReference type="ARBA" id="ARBA00047475"/>
    </source>
</evidence>
<dbReference type="Proteomes" id="UP000005239">
    <property type="component" value="Unassembled WGS sequence"/>
</dbReference>
<gene>
    <name evidence="7" type="primary">WBGene00093923</name>
</gene>
<evidence type="ECO:0000256" key="1">
    <source>
        <dbReference type="ARBA" id="ARBA00009995"/>
    </source>
</evidence>
<reference evidence="8" key="1">
    <citation type="journal article" date="2008" name="Nat. Genet.">
        <title>The Pristionchus pacificus genome provides a unique perspective on nematode lifestyle and parasitism.</title>
        <authorList>
            <person name="Dieterich C."/>
            <person name="Clifton S.W."/>
            <person name="Schuster L.N."/>
            <person name="Chinwalla A."/>
            <person name="Delehaunty K."/>
            <person name="Dinkelacker I."/>
            <person name="Fulton L."/>
            <person name="Fulton R."/>
            <person name="Godfrey J."/>
            <person name="Minx P."/>
            <person name="Mitreva M."/>
            <person name="Roeseler W."/>
            <person name="Tian H."/>
            <person name="Witte H."/>
            <person name="Yang S.P."/>
            <person name="Wilson R.K."/>
            <person name="Sommer R.J."/>
        </authorList>
    </citation>
    <scope>NUCLEOTIDE SEQUENCE [LARGE SCALE GENOMIC DNA]</scope>
    <source>
        <strain evidence="8">PS312</strain>
    </source>
</reference>
<dbReference type="OrthoDB" id="5835829at2759"/>
<accession>A0A2A6D2S6</accession>
<sequence>MKIKFSAVLGVHGDRMSFFERMHNLLNHLAIQLFLPSIFRPFDAMFARRFGERTLNVKNRKPSKLQDFLRKASLYFVNSEPLVDFPKILTHKIIDIGGISTWSAILDRRSKNVLISFGTVAKSYLMPAQYKKSVVETVKKFPNVTFIWKYERPEDKISDGIDNLIESAWVPQNDMLRKCLQVFRWLDDSRLSLFITHCGQGSTIESVTAGIPLIVIPVLGDQQRNAQVIKRIGTGIVLDKTSLMDSQELEHLIRLVLETEQYSNKARLVGEMIRNRPFTARESFVRNMEFVAKYGPLTQLDHFGPQLSFIQYYLIDVFLFLLFFVVVVILSTFQCLQSLYKAVVRKANIE</sequence>
<name>A0A2A6D2S6_PRIPA</name>
<proteinExistence type="inferred from homology"/>
<evidence type="ECO:0000313" key="8">
    <source>
        <dbReference type="Proteomes" id="UP000005239"/>
    </source>
</evidence>
<keyword evidence="4" id="KW-0808">Transferase</keyword>
<reference evidence="7" key="2">
    <citation type="submission" date="2022-06" db="UniProtKB">
        <authorList>
            <consortium name="EnsemblMetazoa"/>
        </authorList>
    </citation>
    <scope>IDENTIFICATION</scope>
    <source>
        <strain evidence="7">PS312</strain>
    </source>
</reference>
<dbReference type="GO" id="GO:0015020">
    <property type="term" value="F:glucuronosyltransferase activity"/>
    <property type="evidence" value="ECO:0007669"/>
    <property type="project" value="UniProtKB-EC"/>
</dbReference>
<evidence type="ECO:0000256" key="4">
    <source>
        <dbReference type="ARBA" id="ARBA00022679"/>
    </source>
</evidence>
<dbReference type="EnsemblMetazoa" id="PPA04369.1">
    <property type="protein sequence ID" value="PPA04369.1"/>
    <property type="gene ID" value="WBGene00093923"/>
</dbReference>
<dbReference type="AlphaFoldDB" id="A0A2A6D2S6"/>
<evidence type="ECO:0000313" key="7">
    <source>
        <dbReference type="EnsemblMetazoa" id="PPA04369.1"/>
    </source>
</evidence>
<dbReference type="PANTHER" id="PTHR48043:SF23">
    <property type="entry name" value="UDP-GLUCURONOSYLTRANSFERASE"/>
    <property type="match status" value="1"/>
</dbReference>
<dbReference type="PANTHER" id="PTHR48043">
    <property type="entry name" value="EG:EG0003.4 PROTEIN-RELATED"/>
    <property type="match status" value="1"/>
</dbReference>
<keyword evidence="8" id="KW-1185">Reference proteome</keyword>
<accession>A0A8R1Y6Z0</accession>
<dbReference type="EC" id="2.4.1.17" evidence="2"/>
<dbReference type="CDD" id="cd03784">
    <property type="entry name" value="GT1_Gtf-like"/>
    <property type="match status" value="1"/>
</dbReference>
<comment type="similarity">
    <text evidence="1">Belongs to the UDP-glycosyltransferase family.</text>
</comment>
<dbReference type="Gene3D" id="3.40.50.2000">
    <property type="entry name" value="Glycogen Phosphorylase B"/>
    <property type="match status" value="1"/>
</dbReference>
<dbReference type="GO" id="GO:0008194">
    <property type="term" value="F:UDP-glycosyltransferase activity"/>
    <property type="evidence" value="ECO:0000318"/>
    <property type="project" value="GO_Central"/>
</dbReference>
<dbReference type="InterPro" id="IPR002213">
    <property type="entry name" value="UDP_glucos_trans"/>
</dbReference>
<keyword evidence="3" id="KW-0328">Glycosyltransferase</keyword>
<comment type="catalytic activity">
    <reaction evidence="6">
        <text>glucuronate acceptor + UDP-alpha-D-glucuronate = acceptor beta-D-glucuronoside + UDP + H(+)</text>
        <dbReference type="Rhea" id="RHEA:21032"/>
        <dbReference type="ChEBI" id="CHEBI:15378"/>
        <dbReference type="ChEBI" id="CHEBI:58052"/>
        <dbReference type="ChEBI" id="CHEBI:58223"/>
        <dbReference type="ChEBI" id="CHEBI:132367"/>
        <dbReference type="ChEBI" id="CHEBI:132368"/>
        <dbReference type="EC" id="2.4.1.17"/>
    </reaction>
</comment>
<dbReference type="InterPro" id="IPR050271">
    <property type="entry name" value="UDP-glycosyltransferase"/>
</dbReference>
<evidence type="ECO:0000256" key="5">
    <source>
        <dbReference type="ARBA" id="ARBA00022729"/>
    </source>
</evidence>
<dbReference type="FunFam" id="3.40.50.2000:FF:000201">
    <property type="entry name" value="UDP-glucuronosyltransferase"/>
    <property type="match status" value="1"/>
</dbReference>
<evidence type="ECO:0000256" key="3">
    <source>
        <dbReference type="ARBA" id="ARBA00022676"/>
    </source>
</evidence>
<evidence type="ECO:0000256" key="2">
    <source>
        <dbReference type="ARBA" id="ARBA00012544"/>
    </source>
</evidence>